<sequence length="41" mass="4286">MSTTAASTRIPGMDVFSLSATAFRASNRTSDIANDAPLLAR</sequence>
<protein>
    <submittedName>
        <fullName evidence="1">Uncharacterized protein</fullName>
    </submittedName>
</protein>
<organism evidence="1 2">
    <name type="scientific">Colletotrichum paranaense</name>
    <dbReference type="NCBI Taxonomy" id="1914294"/>
    <lineage>
        <taxon>Eukaryota</taxon>
        <taxon>Fungi</taxon>
        <taxon>Dikarya</taxon>
        <taxon>Ascomycota</taxon>
        <taxon>Pezizomycotina</taxon>
        <taxon>Sordariomycetes</taxon>
        <taxon>Hypocreomycetidae</taxon>
        <taxon>Glomerellales</taxon>
        <taxon>Glomerellaceae</taxon>
        <taxon>Colletotrichum</taxon>
        <taxon>Colletotrichum acutatum species complex</taxon>
    </lineage>
</organism>
<dbReference type="EMBL" id="MOPA01000003">
    <property type="protein sequence ID" value="KAK1544065.1"/>
    <property type="molecule type" value="Genomic_DNA"/>
</dbReference>
<gene>
    <name evidence="1" type="ORF">CPAR01_04698</name>
</gene>
<dbReference type="GeneID" id="85372877"/>
<accession>A0ABQ9SX27</accession>
<dbReference type="Proteomes" id="UP001241169">
    <property type="component" value="Unassembled WGS sequence"/>
</dbReference>
<comment type="caution">
    <text evidence="1">The sequence shown here is derived from an EMBL/GenBank/DDBJ whole genome shotgun (WGS) entry which is preliminary data.</text>
</comment>
<proteinExistence type="predicted"/>
<reference evidence="1 2" key="1">
    <citation type="submission" date="2016-10" db="EMBL/GenBank/DDBJ databases">
        <title>The genome sequence of Colletotrichum fioriniae PJ7.</title>
        <authorList>
            <person name="Baroncelli R."/>
        </authorList>
    </citation>
    <scope>NUCLEOTIDE SEQUENCE [LARGE SCALE GENOMIC DNA]</scope>
    <source>
        <strain evidence="1 2">IMI 384185</strain>
    </source>
</reference>
<name>A0ABQ9SX27_9PEZI</name>
<dbReference type="RefSeq" id="XP_060353184.1">
    <property type="nucleotide sequence ID" value="XM_060488978.1"/>
</dbReference>
<evidence type="ECO:0000313" key="2">
    <source>
        <dbReference type="Proteomes" id="UP001241169"/>
    </source>
</evidence>
<evidence type="ECO:0000313" key="1">
    <source>
        <dbReference type="EMBL" id="KAK1544065.1"/>
    </source>
</evidence>
<keyword evidence="2" id="KW-1185">Reference proteome</keyword>